<dbReference type="InterPro" id="IPR007029">
    <property type="entry name" value="YHS_dom"/>
</dbReference>
<evidence type="ECO:0000313" key="3">
    <source>
        <dbReference type="Proteomes" id="UP000257240"/>
    </source>
</evidence>
<dbReference type="SMART" id="SM00746">
    <property type="entry name" value="TRASH"/>
    <property type="match status" value="1"/>
</dbReference>
<name>A0A101FJQ5_9BACT</name>
<reference evidence="2 3" key="1">
    <citation type="journal article" date="2018" name="Nat. Biotechnol.">
        <title>A standardized bacterial taxonomy based on genome phylogeny substantially revises the tree of life.</title>
        <authorList>
            <person name="Parks D.H."/>
            <person name="Chuvochina M."/>
            <person name="Waite D.W."/>
            <person name="Rinke C."/>
            <person name="Skarshewski A."/>
            <person name="Chaumeil P.A."/>
            <person name="Hugenholtz P."/>
        </authorList>
    </citation>
    <scope>NUCLEOTIDE SEQUENCE [LARGE SCALE GENOMIC DNA]</scope>
    <source>
        <strain evidence="2">UBA12529</strain>
    </source>
</reference>
<sequence length="80" mass="9426">MKLFLILVLVLLVYYLYFKKRKKTVSLKDKKKVADLVFDETCQTYVKKEEALKIEVQGKTYYFCSKACAEKFLAKTKNLS</sequence>
<dbReference type="EMBL" id="DLVE01000002">
    <property type="protein sequence ID" value="HAA83179.1"/>
    <property type="molecule type" value="Genomic_DNA"/>
</dbReference>
<evidence type="ECO:0000313" key="2">
    <source>
        <dbReference type="EMBL" id="HAA83179.1"/>
    </source>
</evidence>
<organism evidence="2 3">
    <name type="scientific">Thermodesulfobacterium commune</name>
    <dbReference type="NCBI Taxonomy" id="1741"/>
    <lineage>
        <taxon>Bacteria</taxon>
        <taxon>Pseudomonadati</taxon>
        <taxon>Thermodesulfobacteriota</taxon>
        <taxon>Thermodesulfobacteria</taxon>
        <taxon>Thermodesulfobacteriales</taxon>
        <taxon>Thermodesulfobacteriaceae</taxon>
        <taxon>Thermodesulfobacterium</taxon>
    </lineage>
</organism>
<accession>A0A101FJQ5</accession>
<dbReference type="Pfam" id="PF04945">
    <property type="entry name" value="YHS"/>
    <property type="match status" value="1"/>
</dbReference>
<dbReference type="Gene3D" id="1.10.620.20">
    <property type="entry name" value="Ribonucleotide Reductase, subunit A"/>
    <property type="match status" value="1"/>
</dbReference>
<gene>
    <name evidence="2" type="ORF">DCE01_00060</name>
</gene>
<feature type="domain" description="TRASH" evidence="1">
    <location>
        <begin position="39"/>
        <end position="76"/>
    </location>
</feature>
<protein>
    <recommendedName>
        <fullName evidence="1">TRASH domain-containing protein</fullName>
    </recommendedName>
</protein>
<dbReference type="GO" id="GO:0016491">
    <property type="term" value="F:oxidoreductase activity"/>
    <property type="evidence" value="ECO:0007669"/>
    <property type="project" value="InterPro"/>
</dbReference>
<proteinExistence type="predicted"/>
<dbReference type="InterPro" id="IPR012348">
    <property type="entry name" value="RNR-like"/>
</dbReference>
<evidence type="ECO:0000259" key="1">
    <source>
        <dbReference type="SMART" id="SM00746"/>
    </source>
</evidence>
<dbReference type="InterPro" id="IPR011017">
    <property type="entry name" value="TRASH_dom"/>
</dbReference>
<dbReference type="AlphaFoldDB" id="A0A101FJQ5"/>
<dbReference type="Proteomes" id="UP000257240">
    <property type="component" value="Unassembled WGS sequence"/>
</dbReference>
<dbReference type="RefSeq" id="WP_273011739.1">
    <property type="nucleotide sequence ID" value="NZ_DAINLL010000006.1"/>
</dbReference>
<comment type="caution">
    <text evidence="2">The sequence shown here is derived from an EMBL/GenBank/DDBJ whole genome shotgun (WGS) entry which is preliminary data.</text>
</comment>